<reference evidence="2" key="1">
    <citation type="submission" date="2013-09" db="EMBL/GenBank/DDBJ databases">
        <title>Corchorus olitorius genome sequencing.</title>
        <authorList>
            <person name="Alam M."/>
            <person name="Haque M.S."/>
            <person name="Islam M.S."/>
            <person name="Emdad E.M."/>
            <person name="Islam M.M."/>
            <person name="Ahmed B."/>
            <person name="Halim A."/>
            <person name="Hossen Q.M.M."/>
            <person name="Hossain M.Z."/>
            <person name="Ahmed R."/>
            <person name="Khan M.M."/>
            <person name="Islam R."/>
            <person name="Rashid M.M."/>
            <person name="Khan S.A."/>
            <person name="Rahman M.S."/>
            <person name="Alam M."/>
            <person name="Yahiya A.S."/>
            <person name="Khan M.S."/>
            <person name="Azam M.S."/>
            <person name="Haque T."/>
            <person name="Lashkar M.Z.H."/>
            <person name="Akhand A.I."/>
            <person name="Morshed G."/>
            <person name="Roy S."/>
            <person name="Uddin K.S."/>
            <person name="Rabeya T."/>
            <person name="Hossain A.S."/>
            <person name="Chowdhury A."/>
            <person name="Snigdha A.R."/>
            <person name="Mortoza M.S."/>
            <person name="Matin S.A."/>
            <person name="Hoque S.M.E."/>
            <person name="Islam M.K."/>
            <person name="Roy D.K."/>
            <person name="Haider R."/>
            <person name="Moosa M.M."/>
            <person name="Elias S.M."/>
            <person name="Hasan A.M."/>
            <person name="Jahan S."/>
            <person name="Shafiuddin M."/>
            <person name="Mahmood N."/>
            <person name="Shommy N.S."/>
        </authorList>
    </citation>
    <scope>NUCLEOTIDE SEQUENCE [LARGE SCALE GENOMIC DNA]</scope>
    <source>
        <strain evidence="2">cv. O-4</strain>
    </source>
</reference>
<dbReference type="Proteomes" id="UP000187203">
    <property type="component" value="Unassembled WGS sequence"/>
</dbReference>
<dbReference type="AlphaFoldDB" id="A0A1R3G9M2"/>
<dbReference type="EMBL" id="AWUE01023167">
    <property type="protein sequence ID" value="OMO54751.1"/>
    <property type="molecule type" value="Genomic_DNA"/>
</dbReference>
<keyword evidence="2" id="KW-1185">Reference proteome</keyword>
<name>A0A1R3G9M2_9ROSI</name>
<sequence length="33" mass="3769">MALTILITLTLYERAKTCRREAATNLQQKDSSE</sequence>
<evidence type="ECO:0000313" key="1">
    <source>
        <dbReference type="EMBL" id="OMO54751.1"/>
    </source>
</evidence>
<proteinExistence type="predicted"/>
<protein>
    <submittedName>
        <fullName evidence="1">Uncharacterized protein</fullName>
    </submittedName>
</protein>
<organism evidence="1 2">
    <name type="scientific">Corchorus olitorius</name>
    <dbReference type="NCBI Taxonomy" id="93759"/>
    <lineage>
        <taxon>Eukaryota</taxon>
        <taxon>Viridiplantae</taxon>
        <taxon>Streptophyta</taxon>
        <taxon>Embryophyta</taxon>
        <taxon>Tracheophyta</taxon>
        <taxon>Spermatophyta</taxon>
        <taxon>Magnoliopsida</taxon>
        <taxon>eudicotyledons</taxon>
        <taxon>Gunneridae</taxon>
        <taxon>Pentapetalae</taxon>
        <taxon>rosids</taxon>
        <taxon>malvids</taxon>
        <taxon>Malvales</taxon>
        <taxon>Malvaceae</taxon>
        <taxon>Grewioideae</taxon>
        <taxon>Apeibeae</taxon>
        <taxon>Corchorus</taxon>
    </lineage>
</organism>
<evidence type="ECO:0000313" key="2">
    <source>
        <dbReference type="Proteomes" id="UP000187203"/>
    </source>
</evidence>
<gene>
    <name evidence="1" type="ORF">COLO4_36350</name>
</gene>
<accession>A0A1R3G9M2</accession>
<comment type="caution">
    <text evidence="1">The sequence shown here is derived from an EMBL/GenBank/DDBJ whole genome shotgun (WGS) entry which is preliminary data.</text>
</comment>